<dbReference type="Pfam" id="PF00132">
    <property type="entry name" value="Hexapep"/>
    <property type="match status" value="1"/>
</dbReference>
<organism evidence="1 2">
    <name type="scientific">Aurantiacibacter xanthus</name>
    <dbReference type="NCBI Taxonomy" id="1784712"/>
    <lineage>
        <taxon>Bacteria</taxon>
        <taxon>Pseudomonadati</taxon>
        <taxon>Pseudomonadota</taxon>
        <taxon>Alphaproteobacteria</taxon>
        <taxon>Sphingomonadales</taxon>
        <taxon>Erythrobacteraceae</taxon>
        <taxon>Aurantiacibacter</taxon>
    </lineage>
</organism>
<dbReference type="PANTHER" id="PTHR23416">
    <property type="entry name" value="SIALIC ACID SYNTHASE-RELATED"/>
    <property type="match status" value="1"/>
</dbReference>
<dbReference type="Gene3D" id="2.160.10.10">
    <property type="entry name" value="Hexapeptide repeat proteins"/>
    <property type="match status" value="1"/>
</dbReference>
<protein>
    <submittedName>
        <fullName evidence="1">Acyltransferase</fullName>
    </submittedName>
</protein>
<sequence>MLRSVPSKSQILRYVKGLLITWKLRWRGVDCEGRVVVAGPAPRIWSKGSVKIGNRVLFRTTSRRTSIAVRGDARFEIGEKCFINDGVEIDVWKSVEIGPYCFIGNNTRIADTNYHEIDQGAGPRVDSISIGRNVWLASNVTVLPGVSIGDHSVVAACSVVTKSFPDRSLIAGIPARKIRDIEAADDYIRPG</sequence>
<dbReference type="GO" id="GO:0016746">
    <property type="term" value="F:acyltransferase activity"/>
    <property type="evidence" value="ECO:0007669"/>
    <property type="project" value="UniProtKB-KW"/>
</dbReference>
<gene>
    <name evidence="1" type="ORF">D2V17_05705</name>
</gene>
<dbReference type="SUPFAM" id="SSF51161">
    <property type="entry name" value="Trimeric LpxA-like enzymes"/>
    <property type="match status" value="1"/>
</dbReference>
<keyword evidence="1" id="KW-0808">Transferase</keyword>
<proteinExistence type="predicted"/>
<dbReference type="Proteomes" id="UP000265366">
    <property type="component" value="Unassembled WGS sequence"/>
</dbReference>
<dbReference type="InterPro" id="IPR051159">
    <property type="entry name" value="Hexapeptide_acetyltransf"/>
</dbReference>
<keyword evidence="2" id="KW-1185">Reference proteome</keyword>
<dbReference type="AlphaFoldDB" id="A0A3A1PAI8"/>
<comment type="caution">
    <text evidence="1">The sequence shown here is derived from an EMBL/GenBank/DDBJ whole genome shotgun (WGS) entry which is preliminary data.</text>
</comment>
<reference evidence="1 2" key="1">
    <citation type="submission" date="2018-08" db="EMBL/GenBank/DDBJ databases">
        <title>Erythrobacter zhengii sp.nov., a bacterium isolated from deep-sea sediment.</title>
        <authorList>
            <person name="Fang C."/>
            <person name="Wu Y.-H."/>
            <person name="Sun C."/>
            <person name="Wang H."/>
            <person name="Cheng H."/>
            <person name="Meng F.-X."/>
            <person name="Wang C.-S."/>
            <person name="Xu X.-W."/>
        </authorList>
    </citation>
    <scope>NUCLEOTIDE SEQUENCE [LARGE SCALE GENOMIC DNA]</scope>
    <source>
        <strain evidence="1 2">CCTCC AB 2015396</strain>
    </source>
</reference>
<accession>A0A3A1PAI8</accession>
<keyword evidence="1" id="KW-0012">Acyltransferase</keyword>
<dbReference type="RefSeq" id="WP_119592125.1">
    <property type="nucleotide sequence ID" value="NZ_QXFM01000057.1"/>
</dbReference>
<name>A0A3A1PAI8_9SPHN</name>
<dbReference type="EMBL" id="QXFM01000057">
    <property type="protein sequence ID" value="RIV89760.1"/>
    <property type="molecule type" value="Genomic_DNA"/>
</dbReference>
<dbReference type="CDD" id="cd04647">
    <property type="entry name" value="LbH_MAT_like"/>
    <property type="match status" value="1"/>
</dbReference>
<evidence type="ECO:0000313" key="2">
    <source>
        <dbReference type="Proteomes" id="UP000265366"/>
    </source>
</evidence>
<dbReference type="InterPro" id="IPR011004">
    <property type="entry name" value="Trimer_LpxA-like_sf"/>
</dbReference>
<dbReference type="OrthoDB" id="9800846at2"/>
<dbReference type="PANTHER" id="PTHR23416:SF78">
    <property type="entry name" value="LIPOPOLYSACCHARIDE BIOSYNTHESIS O-ACETYL TRANSFERASE WBBJ-RELATED"/>
    <property type="match status" value="1"/>
</dbReference>
<evidence type="ECO:0000313" key="1">
    <source>
        <dbReference type="EMBL" id="RIV89760.1"/>
    </source>
</evidence>
<dbReference type="InterPro" id="IPR001451">
    <property type="entry name" value="Hexapep"/>
</dbReference>